<gene>
    <name evidence="2" type="ORF">H9L05_11385</name>
</gene>
<evidence type="ECO:0000313" key="3">
    <source>
        <dbReference type="Proteomes" id="UP000516093"/>
    </source>
</evidence>
<keyword evidence="1" id="KW-0732">Signal</keyword>
<name>A0A7H0GR76_9BACT</name>
<dbReference type="SUPFAM" id="SSF49464">
    <property type="entry name" value="Carboxypeptidase regulatory domain-like"/>
    <property type="match status" value="1"/>
</dbReference>
<keyword evidence="2" id="KW-0121">Carboxypeptidase</keyword>
<evidence type="ECO:0000256" key="1">
    <source>
        <dbReference type="SAM" id="SignalP"/>
    </source>
</evidence>
<dbReference type="Proteomes" id="UP000516093">
    <property type="component" value="Chromosome"/>
</dbReference>
<feature type="signal peptide" evidence="1">
    <location>
        <begin position="1"/>
        <end position="22"/>
    </location>
</feature>
<dbReference type="KEGG" id="hqi:H9L05_11385"/>
<sequence length="115" mass="12157">MRKALRLLLGFWLTFTATNVFAQNQTVSGRVLDAADQSGLPGANVLLIHLPDSAKQGVATDPGGNFSFTEVAPGRYLLTISFVSYQTQRRPVTVAGSPVVLGGILLGSSQIKLGK</sequence>
<keyword evidence="2" id="KW-0378">Hydrolase</keyword>
<dbReference type="Pfam" id="PF13620">
    <property type="entry name" value="CarboxypepD_reg"/>
    <property type="match status" value="1"/>
</dbReference>
<dbReference type="RefSeq" id="WP_187731108.1">
    <property type="nucleotide sequence ID" value="NZ_CP060784.1"/>
</dbReference>
<keyword evidence="2" id="KW-0645">Protease</keyword>
<dbReference type="EMBL" id="CP060784">
    <property type="protein sequence ID" value="QNP50792.1"/>
    <property type="molecule type" value="Genomic_DNA"/>
</dbReference>
<dbReference type="Gene3D" id="2.60.40.1120">
    <property type="entry name" value="Carboxypeptidase-like, regulatory domain"/>
    <property type="match status" value="1"/>
</dbReference>
<evidence type="ECO:0000313" key="2">
    <source>
        <dbReference type="EMBL" id="QNP50792.1"/>
    </source>
</evidence>
<dbReference type="AlphaFoldDB" id="A0A7H0GR76"/>
<keyword evidence="3" id="KW-1185">Reference proteome</keyword>
<organism evidence="2 3">
    <name type="scientific">Hymenobacter qilianensis</name>
    <dbReference type="NCBI Taxonomy" id="1385715"/>
    <lineage>
        <taxon>Bacteria</taxon>
        <taxon>Pseudomonadati</taxon>
        <taxon>Bacteroidota</taxon>
        <taxon>Cytophagia</taxon>
        <taxon>Cytophagales</taxon>
        <taxon>Hymenobacteraceae</taxon>
        <taxon>Hymenobacter</taxon>
    </lineage>
</organism>
<protein>
    <submittedName>
        <fullName evidence="2">Carboxypeptidase-like regulatory domain-containing protein</fullName>
    </submittedName>
</protein>
<reference evidence="2 3" key="1">
    <citation type="submission" date="2020-08" db="EMBL/GenBank/DDBJ databases">
        <title>Genome sequence of Hymenobacter qilianensis JCM 19763T.</title>
        <authorList>
            <person name="Hyun D.-W."/>
            <person name="Bae J.-W."/>
        </authorList>
    </citation>
    <scope>NUCLEOTIDE SEQUENCE [LARGE SCALE GENOMIC DNA]</scope>
    <source>
        <strain evidence="2 3">JCM 19763</strain>
    </source>
</reference>
<dbReference type="GO" id="GO:0004180">
    <property type="term" value="F:carboxypeptidase activity"/>
    <property type="evidence" value="ECO:0007669"/>
    <property type="project" value="UniProtKB-KW"/>
</dbReference>
<proteinExistence type="predicted"/>
<dbReference type="InterPro" id="IPR008969">
    <property type="entry name" value="CarboxyPept-like_regulatory"/>
</dbReference>
<accession>A0A7H0GR76</accession>
<feature type="chain" id="PRO_5028798020" evidence="1">
    <location>
        <begin position="23"/>
        <end position="115"/>
    </location>
</feature>